<proteinExistence type="predicted"/>
<reference evidence="1" key="1">
    <citation type="submission" date="2022-09" db="EMBL/GenBank/DDBJ databases">
        <title>Actin cytoskeleton and complex cell architecture in an #Asgard archaeon.</title>
        <authorList>
            <person name="Ponce Toledo R.I."/>
            <person name="Schleper C."/>
            <person name="Rodrigues Oliveira T."/>
            <person name="Wollweber F."/>
            <person name="Xu J."/>
            <person name="Rittmann S."/>
            <person name="Klingl A."/>
            <person name="Pilhofer M."/>
        </authorList>
    </citation>
    <scope>NUCLEOTIDE SEQUENCE</scope>
    <source>
        <strain evidence="1">B-35</strain>
    </source>
</reference>
<protein>
    <submittedName>
        <fullName evidence="1">Uncharacterized protein</fullName>
    </submittedName>
</protein>
<keyword evidence="2" id="KW-1185">Reference proteome</keyword>
<dbReference type="Gene3D" id="3.40.50.150">
    <property type="entry name" value="Vaccinia Virus protein VP39"/>
    <property type="match status" value="1"/>
</dbReference>
<dbReference type="Proteomes" id="UP001208689">
    <property type="component" value="Chromosome"/>
</dbReference>
<evidence type="ECO:0000313" key="2">
    <source>
        <dbReference type="Proteomes" id="UP001208689"/>
    </source>
</evidence>
<dbReference type="EMBL" id="CP104013">
    <property type="protein sequence ID" value="UYP44726.1"/>
    <property type="molecule type" value="Genomic_DNA"/>
</dbReference>
<organism evidence="1 2">
    <name type="scientific">Candidatus Lokiarchaeum ossiferum</name>
    <dbReference type="NCBI Taxonomy" id="2951803"/>
    <lineage>
        <taxon>Archaea</taxon>
        <taxon>Promethearchaeati</taxon>
        <taxon>Promethearchaeota</taxon>
        <taxon>Promethearchaeia</taxon>
        <taxon>Promethearchaeales</taxon>
        <taxon>Promethearchaeaceae</taxon>
        <taxon>Candidatus Lokiarchaeum</taxon>
    </lineage>
</organism>
<evidence type="ECO:0000313" key="1">
    <source>
        <dbReference type="EMBL" id="UYP44726.1"/>
    </source>
</evidence>
<dbReference type="InterPro" id="IPR029063">
    <property type="entry name" value="SAM-dependent_MTases_sf"/>
</dbReference>
<gene>
    <name evidence="1" type="ORF">NEF87_001011</name>
</gene>
<sequence>MARKRTRTKDFGVSKRESHDSSAFYASRLYETINFSSKHDIVENSKEFLRLNINPMQKHSYSNLINKIPPSSIHLVILEVNLGMIESTESLNLKLEKYSERIHELNKKLITGGRIVIIVCNIIKIDEKSPFYVPLHARITKFLLKQHFFLRGNIVLVEEQGIMEQSTDPISNKYKIAIIASKERMKREKKNKNRNFEKTDTISRDEFLSATKSIWYPNLPKFEKLENEKSISCELEYYKQLIQLYSFQEDVVLILKNDIWDNFLRSCHKIRKNCFCFNQ</sequence>
<accession>A0ABY6HMJ0</accession>
<name>A0ABY6HMJ0_9ARCH</name>